<gene>
    <name evidence="5" type="primary">cwlD</name>
    <name evidence="4" type="ORF">M5X16_27550</name>
    <name evidence="5" type="ORF">PC41400_28975</name>
</gene>
<keyword evidence="2" id="KW-0472">Membrane</keyword>
<proteinExistence type="predicted"/>
<dbReference type="AlphaFoldDB" id="A0A410X4D1"/>
<dbReference type="NCBIfam" id="TIGR02883">
    <property type="entry name" value="spore_cwlD"/>
    <property type="match status" value="1"/>
</dbReference>
<sequence>MRRPRKRFVVWLTWDSGIKIIMAGLLVMLMAFMYTYELPSTRTWSEWSMPLSGKTIALDAGHGGPDGGAVSQSGVIEKDINLAITLYLRDYLQQVGAMVVMTRETDTDLALEGTKGLSRRKTEDLLSRAEFINSKKADLFISIHLNSIPSDKWRGAQTFYYPNHPDNATLSTLIQNELKKNLENTERVSKKADTGVYLLKTLKMPSALVEVGFLSNPEESRLLADDKYQKKVAASVYQAILRYFSGEKVRSS</sequence>
<keyword evidence="2" id="KW-0812">Transmembrane</keyword>
<dbReference type="GO" id="GO:0030288">
    <property type="term" value="C:outer membrane-bounded periplasmic space"/>
    <property type="evidence" value="ECO:0007669"/>
    <property type="project" value="TreeGrafter"/>
</dbReference>
<dbReference type="GO" id="GO:0008745">
    <property type="term" value="F:N-acetylmuramoyl-L-alanine amidase activity"/>
    <property type="evidence" value="ECO:0007669"/>
    <property type="project" value="UniProtKB-EC"/>
</dbReference>
<dbReference type="SMART" id="SM00646">
    <property type="entry name" value="Ami_3"/>
    <property type="match status" value="1"/>
</dbReference>
<dbReference type="KEGG" id="pchi:PC41400_28975"/>
<dbReference type="OrthoDB" id="9806267at2"/>
<dbReference type="EMBL" id="CP026520">
    <property type="protein sequence ID" value="QAV21472.1"/>
    <property type="molecule type" value="Genomic_DNA"/>
</dbReference>
<keyword evidence="2" id="KW-1133">Transmembrane helix</keyword>
<organism evidence="5 6">
    <name type="scientific">Paenibacillus chitinolyticus</name>
    <dbReference type="NCBI Taxonomy" id="79263"/>
    <lineage>
        <taxon>Bacteria</taxon>
        <taxon>Bacillati</taxon>
        <taxon>Bacillota</taxon>
        <taxon>Bacilli</taxon>
        <taxon>Bacillales</taxon>
        <taxon>Paenibacillaceae</taxon>
        <taxon>Paenibacillus</taxon>
    </lineage>
</organism>
<keyword evidence="1 4" id="KW-0378">Hydrolase</keyword>
<evidence type="ECO:0000313" key="4">
    <source>
        <dbReference type="EMBL" id="MCY9599505.1"/>
    </source>
</evidence>
<evidence type="ECO:0000259" key="3">
    <source>
        <dbReference type="SMART" id="SM00646"/>
    </source>
</evidence>
<dbReference type="Pfam" id="PF01520">
    <property type="entry name" value="Amidase_3"/>
    <property type="match status" value="1"/>
</dbReference>
<dbReference type="InterPro" id="IPR014234">
    <property type="entry name" value="Spore_CwlD"/>
</dbReference>
<dbReference type="InterPro" id="IPR002508">
    <property type="entry name" value="MurNAc-LAA_cat"/>
</dbReference>
<dbReference type="PANTHER" id="PTHR30404:SF0">
    <property type="entry name" value="N-ACETYLMURAMOYL-L-ALANINE AMIDASE AMIC"/>
    <property type="match status" value="1"/>
</dbReference>
<dbReference type="Proteomes" id="UP000288943">
    <property type="component" value="Chromosome"/>
</dbReference>
<evidence type="ECO:0000313" key="7">
    <source>
        <dbReference type="Proteomes" id="UP001527202"/>
    </source>
</evidence>
<reference evidence="4 7" key="2">
    <citation type="submission" date="2022-05" db="EMBL/GenBank/DDBJ databases">
        <title>Genome Sequencing of Bee-Associated Microbes.</title>
        <authorList>
            <person name="Dunlap C."/>
        </authorList>
    </citation>
    <scope>NUCLEOTIDE SEQUENCE [LARGE SCALE GENOMIC DNA]</scope>
    <source>
        <strain evidence="4 7">NRRL B-23120</strain>
    </source>
</reference>
<dbReference type="SUPFAM" id="SSF53187">
    <property type="entry name" value="Zn-dependent exopeptidases"/>
    <property type="match status" value="1"/>
</dbReference>
<name>A0A410X4D1_9BACL</name>
<evidence type="ECO:0000313" key="5">
    <source>
        <dbReference type="EMBL" id="QAV21472.1"/>
    </source>
</evidence>
<keyword evidence="7" id="KW-1185">Reference proteome</keyword>
<feature type="transmembrane region" description="Helical" evidence="2">
    <location>
        <begin position="12"/>
        <end position="36"/>
    </location>
</feature>
<dbReference type="EMBL" id="JAMDMJ010000044">
    <property type="protein sequence ID" value="MCY9599505.1"/>
    <property type="molecule type" value="Genomic_DNA"/>
</dbReference>
<protein>
    <submittedName>
        <fullName evidence="5">N-acetylmuramoyl-L-alanine amidase CwlD</fullName>
        <ecNumber evidence="4">3.5.1.28</ecNumber>
    </submittedName>
</protein>
<accession>A0A410X4D1</accession>
<dbReference type="RefSeq" id="WP_042235556.1">
    <property type="nucleotide sequence ID" value="NZ_CP026520.1"/>
</dbReference>
<evidence type="ECO:0000256" key="1">
    <source>
        <dbReference type="ARBA" id="ARBA00022801"/>
    </source>
</evidence>
<dbReference type="InterPro" id="IPR050695">
    <property type="entry name" value="N-acetylmuramoyl_amidase_3"/>
</dbReference>
<dbReference type="GeneID" id="95378828"/>
<evidence type="ECO:0000256" key="2">
    <source>
        <dbReference type="SAM" id="Phobius"/>
    </source>
</evidence>
<reference evidence="5 6" key="1">
    <citation type="submission" date="2018-01" db="EMBL/GenBank/DDBJ databases">
        <title>The whole genome sequencing and assembly of Paenibacillus chitinolyticus KCCM 41400 strain.</title>
        <authorList>
            <person name="Kim J.-Y."/>
            <person name="Park M.-K."/>
            <person name="Lee Y.-J."/>
            <person name="Yi H."/>
            <person name="Bahn Y.-S."/>
            <person name="Kim J.F."/>
            <person name="Lee D.-W."/>
        </authorList>
    </citation>
    <scope>NUCLEOTIDE SEQUENCE [LARGE SCALE GENOMIC DNA]</scope>
    <source>
        <strain evidence="5 6">KCCM 41400</strain>
    </source>
</reference>
<dbReference type="EC" id="3.5.1.28" evidence="4"/>
<evidence type="ECO:0000313" key="6">
    <source>
        <dbReference type="Proteomes" id="UP000288943"/>
    </source>
</evidence>
<feature type="domain" description="MurNAc-LAA" evidence="3">
    <location>
        <begin position="129"/>
        <end position="241"/>
    </location>
</feature>
<dbReference type="CDD" id="cd02696">
    <property type="entry name" value="MurNAc-LAA"/>
    <property type="match status" value="1"/>
</dbReference>
<dbReference type="PANTHER" id="PTHR30404">
    <property type="entry name" value="N-ACETYLMURAMOYL-L-ALANINE AMIDASE"/>
    <property type="match status" value="1"/>
</dbReference>
<dbReference type="GO" id="GO:0009253">
    <property type="term" value="P:peptidoglycan catabolic process"/>
    <property type="evidence" value="ECO:0007669"/>
    <property type="project" value="InterPro"/>
</dbReference>
<dbReference type="Gene3D" id="3.40.630.40">
    <property type="entry name" value="Zn-dependent exopeptidases"/>
    <property type="match status" value="1"/>
</dbReference>
<dbReference type="Proteomes" id="UP001527202">
    <property type="component" value="Unassembled WGS sequence"/>
</dbReference>